<name>X0XRC8_9ZZZZ</name>
<protein>
    <submittedName>
        <fullName evidence="1">Uncharacterized protein</fullName>
    </submittedName>
</protein>
<gene>
    <name evidence="1" type="ORF">S01H1_63724</name>
</gene>
<proteinExistence type="predicted"/>
<dbReference type="AlphaFoldDB" id="X0XRC8"/>
<evidence type="ECO:0000313" key="1">
    <source>
        <dbReference type="EMBL" id="GAG37887.1"/>
    </source>
</evidence>
<dbReference type="EMBL" id="BARS01041960">
    <property type="protein sequence ID" value="GAG37887.1"/>
    <property type="molecule type" value="Genomic_DNA"/>
</dbReference>
<feature type="non-terminal residue" evidence="1">
    <location>
        <position position="1"/>
    </location>
</feature>
<sequence>HGNLPDPVAEAVRFFLREQDKLEERLRILESASGIASPKDELQERIMIETVFSQGGGI</sequence>
<reference evidence="1" key="1">
    <citation type="journal article" date="2014" name="Front. Microbiol.">
        <title>High frequency of phylogenetically diverse reductive dehalogenase-homologous genes in deep subseafloor sedimentary metagenomes.</title>
        <authorList>
            <person name="Kawai M."/>
            <person name="Futagami T."/>
            <person name="Toyoda A."/>
            <person name="Takaki Y."/>
            <person name="Nishi S."/>
            <person name="Hori S."/>
            <person name="Arai W."/>
            <person name="Tsubouchi T."/>
            <person name="Morono Y."/>
            <person name="Uchiyama I."/>
            <person name="Ito T."/>
            <person name="Fujiyama A."/>
            <person name="Inagaki F."/>
            <person name="Takami H."/>
        </authorList>
    </citation>
    <scope>NUCLEOTIDE SEQUENCE</scope>
    <source>
        <strain evidence="1">Expedition CK06-06</strain>
    </source>
</reference>
<comment type="caution">
    <text evidence="1">The sequence shown here is derived from an EMBL/GenBank/DDBJ whole genome shotgun (WGS) entry which is preliminary data.</text>
</comment>
<accession>X0XRC8</accession>
<organism evidence="1">
    <name type="scientific">marine sediment metagenome</name>
    <dbReference type="NCBI Taxonomy" id="412755"/>
    <lineage>
        <taxon>unclassified sequences</taxon>
        <taxon>metagenomes</taxon>
        <taxon>ecological metagenomes</taxon>
    </lineage>
</organism>